<evidence type="ECO:0000256" key="10">
    <source>
        <dbReference type="RuleBase" id="RU364128"/>
    </source>
</evidence>
<keyword evidence="13" id="KW-1185">Reference proteome</keyword>
<gene>
    <name evidence="12" type="ORF">MSYG_1918</name>
</gene>
<dbReference type="PANTHER" id="PTHR31961">
    <property type="entry name" value="SENSITIVE TO HIGH EXPRESSION PROTEIN 9, MITOCHONDRIAL"/>
    <property type="match status" value="1"/>
</dbReference>
<dbReference type="OrthoDB" id="5595506at2759"/>
<proteinExistence type="inferred from homology"/>
<feature type="transmembrane region" description="Helical" evidence="10">
    <location>
        <begin position="203"/>
        <end position="222"/>
    </location>
</feature>
<keyword evidence="7 10" id="KW-0496">Mitochondrion</keyword>
<evidence type="ECO:0000256" key="8">
    <source>
        <dbReference type="ARBA" id="ARBA00023136"/>
    </source>
</evidence>
<dbReference type="GO" id="GO:0007007">
    <property type="term" value="P:inner mitochondrial membrane organization"/>
    <property type="evidence" value="ECO:0007669"/>
    <property type="project" value="TreeGrafter"/>
</dbReference>
<dbReference type="Pfam" id="PF05546">
    <property type="entry name" value="She9_MDM33"/>
    <property type="match status" value="1"/>
</dbReference>
<evidence type="ECO:0000313" key="12">
    <source>
        <dbReference type="EMBL" id="SHO77576.1"/>
    </source>
</evidence>
<evidence type="ECO:0000256" key="6">
    <source>
        <dbReference type="ARBA" id="ARBA00023054"/>
    </source>
</evidence>
<protein>
    <recommendedName>
        <fullName evidence="10">Sensitive to high expression protein 9, mitochondrial</fullName>
    </recommendedName>
</protein>
<organism evidence="12 13">
    <name type="scientific">Malassezia sympodialis (strain ATCC 42132)</name>
    <name type="common">Atopic eczema-associated yeast</name>
    <dbReference type="NCBI Taxonomy" id="1230383"/>
    <lineage>
        <taxon>Eukaryota</taxon>
        <taxon>Fungi</taxon>
        <taxon>Dikarya</taxon>
        <taxon>Basidiomycota</taxon>
        <taxon>Ustilaginomycotina</taxon>
        <taxon>Malasseziomycetes</taxon>
        <taxon>Malasseziales</taxon>
        <taxon>Malasseziaceae</taxon>
        <taxon>Malassezia</taxon>
    </lineage>
</organism>
<evidence type="ECO:0000256" key="5">
    <source>
        <dbReference type="ARBA" id="ARBA00022989"/>
    </source>
</evidence>
<comment type="function">
    <text evidence="9">Required for the maintenance of the structure of the mitochondrial inner membrane. Involved in mitochondrial morphology. Causes growth arrest when highly overexpressed.</text>
</comment>
<evidence type="ECO:0000256" key="9">
    <source>
        <dbReference type="ARBA" id="ARBA00024807"/>
    </source>
</evidence>
<dbReference type="PANTHER" id="PTHR31961:SF3">
    <property type="entry name" value="SENSITIVE TO HIGH EXPRESSION PROTEIN 9, MITOCHONDRIAL"/>
    <property type="match status" value="1"/>
</dbReference>
<dbReference type="InterPro" id="IPR008839">
    <property type="entry name" value="MDM33_fungi"/>
</dbReference>
<comment type="subunit">
    <text evidence="10">Homooligomer.</text>
</comment>
<keyword evidence="3 10" id="KW-0999">Mitochondrion inner membrane</keyword>
<feature type="coiled-coil region" evidence="11">
    <location>
        <begin position="83"/>
        <end position="117"/>
    </location>
</feature>
<evidence type="ECO:0000256" key="7">
    <source>
        <dbReference type="ARBA" id="ARBA00023128"/>
    </source>
</evidence>
<evidence type="ECO:0000256" key="1">
    <source>
        <dbReference type="ARBA" id="ARBA00007472"/>
    </source>
</evidence>
<dbReference type="AlphaFoldDB" id="A0A1M8A551"/>
<sequence>MKWGGSLARLRPCVVYGRPVAPVPQISSTRCYSSSSPPSLMQRLVQPWQNKLHAWVEKTKPVASSRLSELSHKWNDYSGYTEIHALKEQVQLQSDRLTELQEEKEHAKRVYIDAVAERSALQRKVNDILSRKPTWNDSDLLEYTKLLHSEHSFAKAEESSQHAYEHAEREMQRGFDDLIRCVMRRYHEEHLWSDRVRSVSTCVSIGLGVLNVLIFILALFLVEPYKRRKLAQTLERRLIAGEEEARDRIHASVTSVDARLARLERLLSGQEAPATASAPASSSWRLPSWLAAWMSYLRAWGRYSQHLWEQVNPSPAPQGGHVAATAGGIVLGSLFSYWLALVIFL</sequence>
<name>A0A1M8A551_MALS4</name>
<dbReference type="GO" id="GO:0005743">
    <property type="term" value="C:mitochondrial inner membrane"/>
    <property type="evidence" value="ECO:0007669"/>
    <property type="project" value="UniProtKB-SubCell"/>
</dbReference>
<keyword evidence="2 10" id="KW-0812">Transmembrane</keyword>
<keyword evidence="5 10" id="KW-1133">Transmembrane helix</keyword>
<evidence type="ECO:0000256" key="4">
    <source>
        <dbReference type="ARBA" id="ARBA00022946"/>
    </source>
</evidence>
<dbReference type="OMA" id="TAWANMI"/>
<evidence type="ECO:0000256" key="3">
    <source>
        <dbReference type="ARBA" id="ARBA00022792"/>
    </source>
</evidence>
<dbReference type="EMBL" id="LT671823">
    <property type="protein sequence ID" value="SHO77576.1"/>
    <property type="molecule type" value="Genomic_DNA"/>
</dbReference>
<evidence type="ECO:0000256" key="2">
    <source>
        <dbReference type="ARBA" id="ARBA00022692"/>
    </source>
</evidence>
<keyword evidence="8 10" id="KW-0472">Membrane</keyword>
<accession>A0A1M8A551</accession>
<keyword evidence="4 10" id="KW-0809">Transit peptide</keyword>
<dbReference type="Proteomes" id="UP000186303">
    <property type="component" value="Chromosome 3"/>
</dbReference>
<evidence type="ECO:0000256" key="11">
    <source>
        <dbReference type="SAM" id="Coils"/>
    </source>
</evidence>
<comment type="subcellular location">
    <subcellularLocation>
        <location evidence="10">Mitochondrion inner membrane</location>
        <topology evidence="10">Multi-pass membrane protein</topology>
    </subcellularLocation>
</comment>
<evidence type="ECO:0000313" key="13">
    <source>
        <dbReference type="Proteomes" id="UP000186303"/>
    </source>
</evidence>
<reference evidence="13" key="1">
    <citation type="journal article" date="2017" name="Nucleic Acids Res.">
        <title>Proteogenomics produces comprehensive and highly accurate protein-coding gene annotation in a complete genome assembly of Malassezia sympodialis.</title>
        <authorList>
            <person name="Zhu Y."/>
            <person name="Engstroem P.G."/>
            <person name="Tellgren-Roth C."/>
            <person name="Baudo C.D."/>
            <person name="Kennell J.C."/>
            <person name="Sun S."/>
            <person name="Billmyre R.B."/>
            <person name="Schroeder M.S."/>
            <person name="Andersson A."/>
            <person name="Holm T."/>
            <person name="Sigurgeirsson B."/>
            <person name="Wu G."/>
            <person name="Sankaranarayanan S.R."/>
            <person name="Siddharthan R."/>
            <person name="Sanyal K."/>
            <person name="Lundeberg J."/>
            <person name="Nystedt B."/>
            <person name="Boekhout T."/>
            <person name="Dawson T.L. Jr."/>
            <person name="Heitman J."/>
            <person name="Scheynius A."/>
            <person name="Lehtioe J."/>
        </authorList>
    </citation>
    <scope>NUCLEOTIDE SEQUENCE [LARGE SCALE GENOMIC DNA]</scope>
    <source>
        <strain evidence="13">ATCC 42132</strain>
    </source>
</reference>
<dbReference type="VEuPathDB" id="FungiDB:MSYG_1918"/>
<comment type="similarity">
    <text evidence="1 10">Belongs to the SHE9 family.</text>
</comment>
<keyword evidence="6 11" id="KW-0175">Coiled coil</keyword>
<feature type="transmembrane region" description="Helical" evidence="10">
    <location>
        <begin position="322"/>
        <end position="344"/>
    </location>
</feature>